<accession>A0ABW6KF24</accession>
<dbReference type="Proteomes" id="UP001601059">
    <property type="component" value="Unassembled WGS sequence"/>
</dbReference>
<dbReference type="InterPro" id="IPR052036">
    <property type="entry name" value="Hydrolase/PRTase-associated"/>
</dbReference>
<dbReference type="EC" id="3.1.1.-" evidence="1"/>
<dbReference type="PANTHER" id="PTHR31299:SF0">
    <property type="entry name" value="ESTERASE, PUTATIVE (AFU_ORTHOLOGUE AFUA_1G05850)-RELATED"/>
    <property type="match status" value="1"/>
</dbReference>
<evidence type="ECO:0000313" key="1">
    <source>
        <dbReference type="EMBL" id="MFE8701490.1"/>
    </source>
</evidence>
<proteinExistence type="predicted"/>
<dbReference type="CDD" id="cd14728">
    <property type="entry name" value="Ere-like"/>
    <property type="match status" value="1"/>
</dbReference>
<protein>
    <submittedName>
        <fullName evidence="1">Erythromycin esterase family protein</fullName>
        <ecNumber evidence="1">3.1.1.-</ecNumber>
    </submittedName>
</protein>
<name>A0ABW6KF24_9BACI</name>
<keyword evidence="2" id="KW-1185">Reference proteome</keyword>
<comment type="caution">
    <text evidence="1">The sequence shown here is derived from an EMBL/GenBank/DDBJ whole genome shotgun (WGS) entry which is preliminary data.</text>
</comment>
<dbReference type="EMBL" id="JBIACK010000005">
    <property type="protein sequence ID" value="MFE8701490.1"/>
    <property type="molecule type" value="Genomic_DNA"/>
</dbReference>
<sequence length="409" mass="47974">MPIFSTKNKKYIESTEWVKQHSYGIESLNKCEDHEFDFLIEVLNNKRIVWLGENGHGVAEHSLLKSRLIHFLYYKMGFKVIAFESGLSEGYSSNYLKKELSIVEIMEKSVFSLWKSKETLSLFELVKENYDLNLIGFDFQPSVKQSLFHEYLEKVNMDFPTDFLQGLKKVEEGASFWYECIGSYRAVSKRIPRKVLNEFLEASKEIEDVIDYLQNTLNNLREGFINKNMDKEFAVIQKVLENKRHFFNHITTKRSNFLKIRDQIMADNLTWICNDLYPNEKVIVWAHNNHIYKNIKSSYKPMGSLMSPELEDQSYHLGFYMYEGDVTFDKKTSQKLNTPPKKSLEDYMNHTSTPVSFLDFSQLSSNRLNKWLYSPTVILDSGMMQTLIIPCEQLDGILFIKKVSPPNYL</sequence>
<reference evidence="1 2" key="1">
    <citation type="submission" date="2024-08" db="EMBL/GenBank/DDBJ databases">
        <title>Two novel Cytobacillus novel species.</title>
        <authorList>
            <person name="Liu G."/>
        </authorList>
    </citation>
    <scope>NUCLEOTIDE SEQUENCE [LARGE SCALE GENOMIC DNA]</scope>
    <source>
        <strain evidence="1 2">FJAT-54145</strain>
    </source>
</reference>
<gene>
    <name evidence="1" type="ORF">ACFYKX_12875</name>
</gene>
<dbReference type="InterPro" id="IPR007815">
    <property type="entry name" value="Emycin_Estase"/>
</dbReference>
<evidence type="ECO:0000313" key="2">
    <source>
        <dbReference type="Proteomes" id="UP001601059"/>
    </source>
</evidence>
<dbReference type="SUPFAM" id="SSF159501">
    <property type="entry name" value="EreA/ChaN-like"/>
    <property type="match status" value="1"/>
</dbReference>
<dbReference type="GO" id="GO:0016787">
    <property type="term" value="F:hydrolase activity"/>
    <property type="evidence" value="ECO:0007669"/>
    <property type="project" value="UniProtKB-KW"/>
</dbReference>
<dbReference type="Pfam" id="PF05139">
    <property type="entry name" value="Erythro_esteras"/>
    <property type="match status" value="1"/>
</dbReference>
<dbReference type="Gene3D" id="1.20.1440.30">
    <property type="entry name" value="Biosynthetic Protein domain"/>
    <property type="match status" value="1"/>
</dbReference>
<keyword evidence="1" id="KW-0378">Hydrolase</keyword>
<organism evidence="1 2">
    <name type="scientific">Cytobacillus spartinae</name>
    <dbReference type="NCBI Taxonomy" id="3299023"/>
    <lineage>
        <taxon>Bacteria</taxon>
        <taxon>Bacillati</taxon>
        <taxon>Bacillota</taxon>
        <taxon>Bacilli</taxon>
        <taxon>Bacillales</taxon>
        <taxon>Bacillaceae</taxon>
        <taxon>Cytobacillus</taxon>
    </lineage>
</organism>
<dbReference type="Gene3D" id="3.40.1660.10">
    <property type="entry name" value="EreA-like (biosynthetic domain)"/>
    <property type="match status" value="1"/>
</dbReference>
<dbReference type="PANTHER" id="PTHR31299">
    <property type="entry name" value="ESTERASE, PUTATIVE (AFU_ORTHOLOGUE AFUA_1G05850)-RELATED"/>
    <property type="match status" value="1"/>
</dbReference>
<dbReference type="Gene3D" id="3.30.1870.10">
    <property type="entry name" value="EreA-like, domain 2"/>
    <property type="match status" value="1"/>
</dbReference>
<dbReference type="RefSeq" id="WP_389361449.1">
    <property type="nucleotide sequence ID" value="NZ_JBIACK010000005.1"/>
</dbReference>